<gene>
    <name evidence="2" type="ORF">LSALG_LOCUS36800</name>
</gene>
<evidence type="ECO:0000313" key="2">
    <source>
        <dbReference type="EMBL" id="CAI9298019.1"/>
    </source>
</evidence>
<evidence type="ECO:0000313" key="3">
    <source>
        <dbReference type="Proteomes" id="UP001177003"/>
    </source>
</evidence>
<keyword evidence="3" id="KW-1185">Reference proteome</keyword>
<protein>
    <submittedName>
        <fullName evidence="2">Uncharacterized protein</fullName>
    </submittedName>
</protein>
<reference evidence="2" key="1">
    <citation type="submission" date="2023-04" db="EMBL/GenBank/DDBJ databases">
        <authorList>
            <person name="Vijverberg K."/>
            <person name="Xiong W."/>
            <person name="Schranz E."/>
        </authorList>
    </citation>
    <scope>NUCLEOTIDE SEQUENCE</scope>
</reference>
<feature type="compositionally biased region" description="Basic and acidic residues" evidence="1">
    <location>
        <begin position="88"/>
        <end position="113"/>
    </location>
</feature>
<organism evidence="2 3">
    <name type="scientific">Lactuca saligna</name>
    <name type="common">Willowleaf lettuce</name>
    <dbReference type="NCBI Taxonomy" id="75948"/>
    <lineage>
        <taxon>Eukaryota</taxon>
        <taxon>Viridiplantae</taxon>
        <taxon>Streptophyta</taxon>
        <taxon>Embryophyta</taxon>
        <taxon>Tracheophyta</taxon>
        <taxon>Spermatophyta</taxon>
        <taxon>Magnoliopsida</taxon>
        <taxon>eudicotyledons</taxon>
        <taxon>Gunneridae</taxon>
        <taxon>Pentapetalae</taxon>
        <taxon>asterids</taxon>
        <taxon>campanulids</taxon>
        <taxon>Asterales</taxon>
        <taxon>Asteraceae</taxon>
        <taxon>Cichorioideae</taxon>
        <taxon>Cichorieae</taxon>
        <taxon>Lactucinae</taxon>
        <taxon>Lactuca</taxon>
    </lineage>
</organism>
<dbReference type="EMBL" id="OX465084">
    <property type="protein sequence ID" value="CAI9298019.1"/>
    <property type="molecule type" value="Genomic_DNA"/>
</dbReference>
<proteinExistence type="predicted"/>
<dbReference type="Proteomes" id="UP001177003">
    <property type="component" value="Chromosome 8"/>
</dbReference>
<feature type="region of interest" description="Disordered" evidence="1">
    <location>
        <begin position="68"/>
        <end position="113"/>
    </location>
</feature>
<dbReference type="AlphaFoldDB" id="A0AA35ZSD3"/>
<evidence type="ECO:0000256" key="1">
    <source>
        <dbReference type="SAM" id="MobiDB-lite"/>
    </source>
</evidence>
<name>A0AA35ZSD3_LACSI</name>
<sequence length="143" mass="16301">MRWTISQSLRRSPRMMNSCFQSKFTNTAENAINHDEVDILYIKSGSSSVCVLEGKNAMMNVRDEGIAVGGRKLKSPKKSNNGKAKKNNRSDNDFVEMKKKMDSEKNDNKMKKKRVEAIVRDKKVNVKGKKVIGCEDKCKERKV</sequence>
<accession>A0AA35ZSD3</accession>